<name>A0A835IPA0_9MAGN</name>
<keyword evidence="3" id="KW-1185">Reference proteome</keyword>
<feature type="compositionally biased region" description="Acidic residues" evidence="1">
    <location>
        <begin position="58"/>
        <end position="68"/>
    </location>
</feature>
<dbReference type="Proteomes" id="UP000631114">
    <property type="component" value="Unassembled WGS sequence"/>
</dbReference>
<dbReference type="EMBL" id="JADFTS010000002">
    <property type="protein sequence ID" value="KAF9621420.1"/>
    <property type="molecule type" value="Genomic_DNA"/>
</dbReference>
<dbReference type="OrthoDB" id="2012664at2759"/>
<accession>A0A835IPA0</accession>
<proteinExistence type="predicted"/>
<feature type="region of interest" description="Disordered" evidence="1">
    <location>
        <begin position="58"/>
        <end position="139"/>
    </location>
</feature>
<comment type="caution">
    <text evidence="2">The sequence shown here is derived from an EMBL/GenBank/DDBJ whole genome shotgun (WGS) entry which is preliminary data.</text>
</comment>
<evidence type="ECO:0000313" key="3">
    <source>
        <dbReference type="Proteomes" id="UP000631114"/>
    </source>
</evidence>
<sequence>MSGGINRLKEHLVHKKGNVISCPKVTIEIQQKVNATLREVKKKKLDKARVHDLLQRQDEDDDVVEEQDICSGGSNRNQVRPPSFTKMIHAIGEYGRADGEEDEVDFEAHTGGEEQGEGNQDDDDVNGSDDDIDIEAGDD</sequence>
<protein>
    <submittedName>
        <fullName evidence="2">Uncharacterized protein</fullName>
    </submittedName>
</protein>
<dbReference type="AlphaFoldDB" id="A0A835IPA0"/>
<gene>
    <name evidence="2" type="ORF">IFM89_021459</name>
</gene>
<reference evidence="2 3" key="1">
    <citation type="submission" date="2020-10" db="EMBL/GenBank/DDBJ databases">
        <title>The Coptis chinensis genome and diversification of protoberbering-type alkaloids.</title>
        <authorList>
            <person name="Wang B."/>
            <person name="Shu S."/>
            <person name="Song C."/>
            <person name="Liu Y."/>
        </authorList>
    </citation>
    <scope>NUCLEOTIDE SEQUENCE [LARGE SCALE GENOMIC DNA]</scope>
    <source>
        <strain evidence="2">HL-2020</strain>
        <tissue evidence="2">Leaf</tissue>
    </source>
</reference>
<organism evidence="2 3">
    <name type="scientific">Coptis chinensis</name>
    <dbReference type="NCBI Taxonomy" id="261450"/>
    <lineage>
        <taxon>Eukaryota</taxon>
        <taxon>Viridiplantae</taxon>
        <taxon>Streptophyta</taxon>
        <taxon>Embryophyta</taxon>
        <taxon>Tracheophyta</taxon>
        <taxon>Spermatophyta</taxon>
        <taxon>Magnoliopsida</taxon>
        <taxon>Ranunculales</taxon>
        <taxon>Ranunculaceae</taxon>
        <taxon>Coptidoideae</taxon>
        <taxon>Coptis</taxon>
    </lineage>
</organism>
<evidence type="ECO:0000313" key="2">
    <source>
        <dbReference type="EMBL" id="KAF9621420.1"/>
    </source>
</evidence>
<feature type="compositionally biased region" description="Acidic residues" evidence="1">
    <location>
        <begin position="114"/>
        <end position="139"/>
    </location>
</feature>
<evidence type="ECO:0000256" key="1">
    <source>
        <dbReference type="SAM" id="MobiDB-lite"/>
    </source>
</evidence>